<dbReference type="InterPro" id="IPR029787">
    <property type="entry name" value="Nucleotide_cyclase"/>
</dbReference>
<feature type="transmembrane region" description="Helical" evidence="12">
    <location>
        <begin position="732"/>
        <end position="751"/>
    </location>
</feature>
<feature type="domain" description="HAMP" evidence="14">
    <location>
        <begin position="753"/>
        <end position="806"/>
    </location>
</feature>
<feature type="domain" description="Guanylate cyclase" evidence="13">
    <location>
        <begin position="833"/>
        <end position="965"/>
    </location>
</feature>
<evidence type="ECO:0000256" key="12">
    <source>
        <dbReference type="SAM" id="Phobius"/>
    </source>
</evidence>
<dbReference type="Pfam" id="PF00211">
    <property type="entry name" value="Guanylate_cyc"/>
    <property type="match status" value="1"/>
</dbReference>
<dbReference type="EMBL" id="LT670817">
    <property type="protein sequence ID" value="SHI04416.1"/>
    <property type="molecule type" value="Genomic_DNA"/>
</dbReference>
<evidence type="ECO:0000256" key="1">
    <source>
        <dbReference type="ARBA" id="ARBA00003469"/>
    </source>
</evidence>
<dbReference type="InterPro" id="IPR001054">
    <property type="entry name" value="A/G_cyclase"/>
</dbReference>
<keyword evidence="12" id="KW-0472">Membrane</keyword>
<evidence type="ECO:0000259" key="14">
    <source>
        <dbReference type="PROSITE" id="PS50885"/>
    </source>
</evidence>
<feature type="transmembrane region" description="Helical" evidence="12">
    <location>
        <begin position="391"/>
        <end position="413"/>
    </location>
</feature>
<dbReference type="GO" id="GO:0046872">
    <property type="term" value="F:metal ion binding"/>
    <property type="evidence" value="ECO:0007669"/>
    <property type="project" value="UniProtKB-KW"/>
</dbReference>
<accession>A0A1M5XXF1</accession>
<keyword evidence="12" id="KW-1133">Transmembrane helix</keyword>
<keyword evidence="12" id="KW-0812">Transmembrane</keyword>
<dbReference type="SMART" id="SM00044">
    <property type="entry name" value="CYCc"/>
    <property type="match status" value="1"/>
</dbReference>
<reference evidence="15 16" key="1">
    <citation type="submission" date="2016-11" db="EMBL/GenBank/DDBJ databases">
        <authorList>
            <person name="Jaros S."/>
            <person name="Januszkiewicz K."/>
            <person name="Wedrychowicz H."/>
        </authorList>
    </citation>
    <scope>NUCLEOTIDE SEQUENCE [LARGE SCALE GENOMIC DNA]</scope>
    <source>
        <strain evidence="15 16">GAS138</strain>
    </source>
</reference>
<comment type="subunit">
    <text evidence="4">Homodimer.</text>
</comment>
<dbReference type="GO" id="GO:0004016">
    <property type="term" value="F:adenylate cyclase activity"/>
    <property type="evidence" value="ECO:0007669"/>
    <property type="project" value="UniProtKB-ARBA"/>
</dbReference>
<evidence type="ECO:0000259" key="13">
    <source>
        <dbReference type="PROSITE" id="PS50125"/>
    </source>
</evidence>
<dbReference type="GO" id="GO:0016020">
    <property type="term" value="C:membrane"/>
    <property type="evidence" value="ECO:0007669"/>
    <property type="project" value="InterPro"/>
</dbReference>
<sequence length="1092" mass="120658">MRRREFITFFGGVAAAWPLATLARQPDMLRRLAMAACLVLLASHPAAALDQVSMQLKWKNQFQFAGYYQALEQGFYRDAGLDVTIREGGPGIDAAEAVAGGKADYGVCTSSVLRGWAAGRRLVVLATIFQRSPAVILVARRADISNVSELRGRTLMDAPGSDEIAAMLEREGVDYQALPRVDHEGNPRDLLAGRADAMVAYSTNEPFVLEQLGAAYRTFAPAASGIDFYGDNLCTSEAEVKAHPDRVAAFRAASVKGWAYALAHKEATVDLILRTYSAKKSREALLFEAEHTEALVGRDPDRIGEQDPARWRSIAKTYRQLGLLTDDTLPAALIWNGNDGSLRRWLIVLLLVTAGLATAVLVAYRSRRTLRGTIARLGALPRFVTMRRPRLSLIMSLLFIGLSIPVLIFILIYNYNKNSAGMVAVLNDAVAQTSQAGIERTENLIESTESPLRFLAEVAGADSGYFRTEQSNDLLYRALTSAAHIDAIYVSFEDGYHRVVTRIDEDRRRADPKIPAAANWHASYIDAITFAFSRVRHRKFFDIWPHQVGAYDVPTDTDIRRLPGYQAAKTTRTLAVTEPSINPDTGFPILFLRVPIFHGVDFVGCATANITVDVLSRYLDKHRASARSTTLIAHRSNGKIIAFPDKQKGVRIENGTLKIATLADIDDPDVREAHRQHARTGADRFTFQSPTNGEDLIAAFANFPGGFGQPWQVITLTPIDDFVGTLKKTNRLMMVVIIGLTMVELFFIFFASRRLSRPVENVSRQLQAIESLDFDTPARPPSNIQEIAKLESAASLLRTSLKSFSSFVPLDVVRQLIKSGIPLTLGVEPRFLTVFFSDLENFSSHSETLAPDDLLVQISTYLEEVSSAISEEGGTVDKFIGDGVMAFWNAPVERRDHVLRACAAAVRAVRRMERVNDAWEAEGRPRINVRIGLNCANVLVGNVGSSNRLSYTALGDGVNVAARLEGINKQFGTTICISDSIYDQAKADILARPIKPVQVKGRKTEFMIYELLALRTSDDPDLGVRDRDEELSAMTWQASQKFEIGNFPAAERAYRDILKEFPEDSLAKFMMAECAGKRRSDLAVVAPNRDDS</sequence>
<organism evidence="15 16">
    <name type="scientific">Bradyrhizobium erythrophlei</name>
    <dbReference type="NCBI Taxonomy" id="1437360"/>
    <lineage>
        <taxon>Bacteria</taxon>
        <taxon>Pseudomonadati</taxon>
        <taxon>Pseudomonadota</taxon>
        <taxon>Alphaproteobacteria</taxon>
        <taxon>Hyphomicrobiales</taxon>
        <taxon>Nitrobacteraceae</taxon>
        <taxon>Bradyrhizobium</taxon>
    </lineage>
</organism>
<comment type="catalytic activity">
    <reaction evidence="11">
        <text>N(6)-(pyridoxal phosphate)-L-lysyl-[4-amino-5-hydroxymethyl-2-methylpyrimidine phosphate synthase] + L-histidyl-[4-amino-5-hydroxymethyl-2-methylpyrimidine phosphate synthase] + 2 Fe(3+) + 4 H2O = L-lysyl-[4-amino-5-hydroxymethyl-2-methylpyrimidine phosphate synthase] + (2S)-2-amino-5-hydroxy-4-oxopentanoyl-[4-amino-5-hydroxymethyl-2-methylpyrimidine phosphate synthase] + 4-amino-2-methyl-5-(phosphooxymethyl)pyrimidine + 3-oxopropanoate + 2 Fe(2+) + 2 H(+)</text>
        <dbReference type="Rhea" id="RHEA:65756"/>
        <dbReference type="Rhea" id="RHEA-COMP:16892"/>
        <dbReference type="Rhea" id="RHEA-COMP:16893"/>
        <dbReference type="Rhea" id="RHEA-COMP:16894"/>
        <dbReference type="Rhea" id="RHEA-COMP:16895"/>
        <dbReference type="ChEBI" id="CHEBI:15377"/>
        <dbReference type="ChEBI" id="CHEBI:15378"/>
        <dbReference type="ChEBI" id="CHEBI:29033"/>
        <dbReference type="ChEBI" id="CHEBI:29034"/>
        <dbReference type="ChEBI" id="CHEBI:29969"/>
        <dbReference type="ChEBI" id="CHEBI:29979"/>
        <dbReference type="ChEBI" id="CHEBI:33190"/>
        <dbReference type="ChEBI" id="CHEBI:58354"/>
        <dbReference type="ChEBI" id="CHEBI:143915"/>
        <dbReference type="ChEBI" id="CHEBI:157692"/>
    </reaction>
    <physiologicalReaction direction="left-to-right" evidence="11">
        <dbReference type="Rhea" id="RHEA:65757"/>
    </physiologicalReaction>
</comment>
<comment type="function">
    <text evidence="1">Responsible for the formation of the pyrimidine heterocycle in the thiamine biosynthesis pathway. Catalyzes the formation of hydroxymethylpyrimidine phosphate (HMP-P) from histidine and pyridoxal phosphate (PLP). The protein uses PLP and the active site histidine to form HMP-P, generating an inactive enzyme. The enzyme can only undergo a single turnover, which suggests it is a suicide enzyme.</text>
</comment>
<evidence type="ECO:0000256" key="11">
    <source>
        <dbReference type="ARBA" id="ARBA00048179"/>
    </source>
</evidence>
<keyword evidence="8" id="KW-0784">Thiamine biosynthesis</keyword>
<dbReference type="InterPro" id="IPR003660">
    <property type="entry name" value="HAMP_dom"/>
</dbReference>
<dbReference type="GO" id="GO:0009228">
    <property type="term" value="P:thiamine biosynthetic process"/>
    <property type="evidence" value="ECO:0007669"/>
    <property type="project" value="UniProtKB-KW"/>
</dbReference>
<keyword evidence="9" id="KW-0408">Iron</keyword>
<evidence type="ECO:0000313" key="16">
    <source>
        <dbReference type="Proteomes" id="UP000189796"/>
    </source>
</evidence>
<dbReference type="Proteomes" id="UP000189796">
    <property type="component" value="Chromosome I"/>
</dbReference>
<keyword evidence="7" id="KW-0663">Pyridoxal phosphate</keyword>
<dbReference type="SUPFAM" id="SSF55073">
    <property type="entry name" value="Nucleotide cyclase"/>
    <property type="match status" value="1"/>
</dbReference>
<dbReference type="InterPro" id="IPR027939">
    <property type="entry name" value="NMT1/THI5"/>
</dbReference>
<dbReference type="PANTHER" id="PTHR31528:SF1">
    <property type="entry name" value="4-AMINO-5-HYDROXYMETHYL-2-METHYLPYRIMIDINE PHOSPHATE SYNTHASE THI11-RELATED"/>
    <property type="match status" value="1"/>
</dbReference>
<comment type="pathway">
    <text evidence="2">Cofactor biosynthesis; thiamine diphosphate biosynthesis.</text>
</comment>
<evidence type="ECO:0000256" key="3">
    <source>
        <dbReference type="ARBA" id="ARBA00009406"/>
    </source>
</evidence>
<dbReference type="Gene3D" id="3.30.70.1230">
    <property type="entry name" value="Nucleotide cyclase"/>
    <property type="match status" value="1"/>
</dbReference>
<dbReference type="AlphaFoldDB" id="A0A1M5XXF1"/>
<evidence type="ECO:0000313" key="15">
    <source>
        <dbReference type="EMBL" id="SHI04416.1"/>
    </source>
</evidence>
<dbReference type="GO" id="GO:0009190">
    <property type="term" value="P:cyclic nucleotide biosynthetic process"/>
    <property type="evidence" value="ECO:0007669"/>
    <property type="project" value="InterPro"/>
</dbReference>
<comment type="similarity">
    <text evidence="3">Belongs to the NMT1/THI5 family.</text>
</comment>
<evidence type="ECO:0000256" key="2">
    <source>
        <dbReference type="ARBA" id="ARBA00004948"/>
    </source>
</evidence>
<keyword evidence="6" id="KW-0479">Metal-binding</keyword>
<evidence type="ECO:0000256" key="10">
    <source>
        <dbReference type="ARBA" id="ARBA00033171"/>
    </source>
</evidence>
<dbReference type="PROSITE" id="PS50885">
    <property type="entry name" value="HAMP"/>
    <property type="match status" value="1"/>
</dbReference>
<dbReference type="InterPro" id="IPR015168">
    <property type="entry name" value="SsuA/THI5"/>
</dbReference>
<dbReference type="GO" id="GO:0035556">
    <property type="term" value="P:intracellular signal transduction"/>
    <property type="evidence" value="ECO:0007669"/>
    <property type="project" value="InterPro"/>
</dbReference>
<evidence type="ECO:0000256" key="6">
    <source>
        <dbReference type="ARBA" id="ARBA00022723"/>
    </source>
</evidence>
<proteinExistence type="inferred from homology"/>
<dbReference type="Gene3D" id="3.40.190.10">
    <property type="entry name" value="Periplasmic binding protein-like II"/>
    <property type="match status" value="2"/>
</dbReference>
<dbReference type="Pfam" id="PF09084">
    <property type="entry name" value="NMT1"/>
    <property type="match status" value="1"/>
</dbReference>
<dbReference type="Gene3D" id="6.10.340.10">
    <property type="match status" value="1"/>
</dbReference>
<dbReference type="PANTHER" id="PTHR31528">
    <property type="entry name" value="4-AMINO-5-HYDROXYMETHYL-2-METHYLPYRIMIDINE PHOSPHATE SYNTHASE THI11-RELATED"/>
    <property type="match status" value="1"/>
</dbReference>
<feature type="transmembrane region" description="Helical" evidence="12">
    <location>
        <begin position="345"/>
        <end position="364"/>
    </location>
</feature>
<dbReference type="SUPFAM" id="SSF53850">
    <property type="entry name" value="Periplasmic binding protein-like II"/>
    <property type="match status" value="1"/>
</dbReference>
<evidence type="ECO:0000256" key="7">
    <source>
        <dbReference type="ARBA" id="ARBA00022898"/>
    </source>
</evidence>
<evidence type="ECO:0000256" key="9">
    <source>
        <dbReference type="ARBA" id="ARBA00023004"/>
    </source>
</evidence>
<dbReference type="OrthoDB" id="9789782at2"/>
<dbReference type="GO" id="GO:0016740">
    <property type="term" value="F:transferase activity"/>
    <property type="evidence" value="ECO:0007669"/>
    <property type="project" value="UniProtKB-KW"/>
</dbReference>
<dbReference type="CDD" id="cd07302">
    <property type="entry name" value="CHD"/>
    <property type="match status" value="1"/>
</dbReference>
<dbReference type="Gene3D" id="3.30.450.20">
    <property type="entry name" value="PAS domain"/>
    <property type="match status" value="2"/>
</dbReference>
<keyword evidence="5" id="KW-0808">Transferase</keyword>
<name>A0A1M5XXF1_9BRAD</name>
<dbReference type="RefSeq" id="WP_079605853.1">
    <property type="nucleotide sequence ID" value="NZ_LT670817.1"/>
</dbReference>
<dbReference type="PROSITE" id="PS50125">
    <property type="entry name" value="GUANYLATE_CYCLASE_2"/>
    <property type="match status" value="1"/>
</dbReference>
<evidence type="ECO:0000256" key="5">
    <source>
        <dbReference type="ARBA" id="ARBA00022679"/>
    </source>
</evidence>
<evidence type="ECO:0000256" key="4">
    <source>
        <dbReference type="ARBA" id="ARBA00011738"/>
    </source>
</evidence>
<gene>
    <name evidence="15" type="ORF">SAMN05443248_7702</name>
</gene>
<protein>
    <recommendedName>
        <fullName evidence="10">Thiamine pyrimidine synthase</fullName>
    </recommendedName>
</protein>
<evidence type="ECO:0000256" key="8">
    <source>
        <dbReference type="ARBA" id="ARBA00022977"/>
    </source>
</evidence>